<dbReference type="CDD" id="cd07033">
    <property type="entry name" value="TPP_PYR_DXS_TK_like"/>
    <property type="match status" value="1"/>
</dbReference>
<dbReference type="EC" id="2.2.1.1" evidence="13"/>
<dbReference type="EMBL" id="CP089982">
    <property type="protein sequence ID" value="WXA93607.1"/>
    <property type="molecule type" value="Genomic_DNA"/>
</dbReference>
<comment type="cofactor">
    <cofactor evidence="1">
        <name>Ca(2+)</name>
        <dbReference type="ChEBI" id="CHEBI:29108"/>
    </cofactor>
</comment>
<comment type="subunit">
    <text evidence="6">Homodimer.</text>
</comment>
<keyword evidence="10" id="KW-0460">Magnesium</keyword>
<dbReference type="RefSeq" id="WP_394844207.1">
    <property type="nucleotide sequence ID" value="NZ_CP089982.1"/>
</dbReference>
<name>A0ABZ2K8H9_9BACT</name>
<evidence type="ECO:0000313" key="14">
    <source>
        <dbReference type="Proteomes" id="UP001379533"/>
    </source>
</evidence>
<evidence type="ECO:0000256" key="1">
    <source>
        <dbReference type="ARBA" id="ARBA00001913"/>
    </source>
</evidence>
<dbReference type="NCBIfam" id="NF004559">
    <property type="entry name" value="PRK05899.2-5"/>
    <property type="match status" value="1"/>
</dbReference>
<evidence type="ECO:0000256" key="7">
    <source>
        <dbReference type="ARBA" id="ARBA00022679"/>
    </source>
</evidence>
<evidence type="ECO:0000259" key="12">
    <source>
        <dbReference type="SMART" id="SM00861"/>
    </source>
</evidence>
<comment type="cofactor">
    <cofactor evidence="4">
        <name>thiamine diphosphate</name>
        <dbReference type="ChEBI" id="CHEBI:58937"/>
    </cofactor>
</comment>
<feature type="domain" description="Transketolase-like pyrimidine-binding" evidence="12">
    <location>
        <begin position="304"/>
        <end position="467"/>
    </location>
</feature>
<keyword evidence="7 13" id="KW-0808">Transferase</keyword>
<keyword evidence="14" id="KW-1185">Reference proteome</keyword>
<evidence type="ECO:0000256" key="6">
    <source>
        <dbReference type="ARBA" id="ARBA00011738"/>
    </source>
</evidence>
<evidence type="ECO:0000256" key="8">
    <source>
        <dbReference type="ARBA" id="ARBA00022723"/>
    </source>
</evidence>
<dbReference type="Gene3D" id="3.40.50.970">
    <property type="match status" value="2"/>
</dbReference>
<dbReference type="InterPro" id="IPR005474">
    <property type="entry name" value="Transketolase_N"/>
</dbReference>
<dbReference type="PROSITE" id="PS00802">
    <property type="entry name" value="TRANSKETOLASE_2"/>
    <property type="match status" value="1"/>
</dbReference>
<dbReference type="Pfam" id="PF02779">
    <property type="entry name" value="Transket_pyr"/>
    <property type="match status" value="1"/>
</dbReference>
<dbReference type="Gene3D" id="3.40.50.920">
    <property type="match status" value="1"/>
</dbReference>
<accession>A0ABZ2K8H9</accession>
<dbReference type="SMART" id="SM00861">
    <property type="entry name" value="Transket_pyr"/>
    <property type="match status" value="1"/>
</dbReference>
<keyword evidence="8" id="KW-0479">Metal-binding</keyword>
<sequence>MMANTSELAQQLRVDSLRCSTAAGSGHPTSSLSAADLMAVLLEHALRWDLRHPDNPNNDHLIFSKGHASPLLYAMLKAAGVITDAELLSYRRFRSPLQGHPVPTLPGVEVATGSLGQGLPIGVGMALSGKYLEKRPYRVWVLLGDSEMSEGSIWEALDHARHFKLGNLIGILDMNRLGQRGETPLGWNGRVYAQRARAFGWNAYEIDGHDPAAIAQAYQEAIGEAEAPTLIVARTVKGKGVSLVENKDGWHGKALDEKQCAEAIAELGGERHLTVRVRAPDPDQPSKPAVYPADLPTYERGTQVATRKAYGDALEALGGARSDIVVLDGEVGNSTYAEEFAKAYPGRYFEMFISEQQMVAAAVGLSARHHAPFASSFAAFLTRAYDFIRMAAASRANIRLCGSHAGVSIGEDGPSQMGLEDLAMMRAVRGSTVLYPCCANQTARLVESMTNRRGVVYLRTTREKTPVLYDDKEAFPIGGSKVLRLSTADRAVIIAAGITVHEALKAHERLLEQGIRTRVIDAYSVKPIDAAGIRTAVEATGGTVVVVEDHWSEGGLGDAVLECLNGERPLMTRVVRLAVKTMPGSGKPAELLHAAGIDADAIAAAVRGLLPRKKTRNCYICGNPAVWRIAVAGEDESATHENACETHAGGHLRIGRLAASPANQRNGGVRP</sequence>
<evidence type="ECO:0000313" key="13">
    <source>
        <dbReference type="EMBL" id="WXA93607.1"/>
    </source>
</evidence>
<dbReference type="Pfam" id="PF00456">
    <property type="entry name" value="Transketolase_N"/>
    <property type="match status" value="1"/>
</dbReference>
<dbReference type="PANTHER" id="PTHR43195">
    <property type="entry name" value="TRANSKETOLASE"/>
    <property type="match status" value="1"/>
</dbReference>
<dbReference type="PANTHER" id="PTHR43195:SF1">
    <property type="entry name" value="FI06132P-RELATED"/>
    <property type="match status" value="1"/>
</dbReference>
<dbReference type="SUPFAM" id="SSF52518">
    <property type="entry name" value="Thiamin diphosphate-binding fold (THDP-binding)"/>
    <property type="match status" value="2"/>
</dbReference>
<evidence type="ECO:0000256" key="11">
    <source>
        <dbReference type="ARBA" id="ARBA00023052"/>
    </source>
</evidence>
<reference evidence="13 14" key="1">
    <citation type="submission" date="2021-12" db="EMBL/GenBank/DDBJ databases">
        <title>Discovery of the Pendulisporaceae a myxobacterial family with distinct sporulation behavior and unique specialized metabolism.</title>
        <authorList>
            <person name="Garcia R."/>
            <person name="Popoff A."/>
            <person name="Bader C.D."/>
            <person name="Loehr J."/>
            <person name="Walesch S."/>
            <person name="Walt C."/>
            <person name="Boldt J."/>
            <person name="Bunk B."/>
            <person name="Haeckl F.J.F.P.J."/>
            <person name="Gunesch A.P."/>
            <person name="Birkelbach J."/>
            <person name="Nuebel U."/>
            <person name="Pietschmann T."/>
            <person name="Bach T."/>
            <person name="Mueller R."/>
        </authorList>
    </citation>
    <scope>NUCLEOTIDE SEQUENCE [LARGE SCALE GENOMIC DNA]</scope>
    <source>
        <strain evidence="13 14">MSr12523</strain>
    </source>
</reference>
<dbReference type="InterPro" id="IPR033248">
    <property type="entry name" value="Transketolase_C"/>
</dbReference>
<dbReference type="InterPro" id="IPR005475">
    <property type="entry name" value="Transketolase-like_Pyr-bd"/>
</dbReference>
<comment type="cofactor">
    <cofactor evidence="2">
        <name>Mn(2+)</name>
        <dbReference type="ChEBI" id="CHEBI:29035"/>
    </cofactor>
</comment>
<dbReference type="InterPro" id="IPR009014">
    <property type="entry name" value="Transketo_C/PFOR_II"/>
</dbReference>
<evidence type="ECO:0000256" key="4">
    <source>
        <dbReference type="ARBA" id="ARBA00001964"/>
    </source>
</evidence>
<dbReference type="SUPFAM" id="SSF52922">
    <property type="entry name" value="TK C-terminal domain-like"/>
    <property type="match status" value="1"/>
</dbReference>
<evidence type="ECO:0000256" key="2">
    <source>
        <dbReference type="ARBA" id="ARBA00001936"/>
    </source>
</evidence>
<keyword evidence="9" id="KW-0106">Calcium</keyword>
<evidence type="ECO:0000256" key="9">
    <source>
        <dbReference type="ARBA" id="ARBA00022837"/>
    </source>
</evidence>
<evidence type="ECO:0000256" key="5">
    <source>
        <dbReference type="ARBA" id="ARBA00007131"/>
    </source>
</evidence>
<comment type="similarity">
    <text evidence="5">Belongs to the transketolase family.</text>
</comment>
<dbReference type="Pfam" id="PF02780">
    <property type="entry name" value="Transketolase_C"/>
    <property type="match status" value="1"/>
</dbReference>
<proteinExistence type="inferred from homology"/>
<organism evidence="13 14">
    <name type="scientific">Pendulispora brunnea</name>
    <dbReference type="NCBI Taxonomy" id="2905690"/>
    <lineage>
        <taxon>Bacteria</taxon>
        <taxon>Pseudomonadati</taxon>
        <taxon>Myxococcota</taxon>
        <taxon>Myxococcia</taxon>
        <taxon>Myxococcales</taxon>
        <taxon>Sorangiineae</taxon>
        <taxon>Pendulisporaceae</taxon>
        <taxon>Pendulispora</taxon>
    </lineage>
</organism>
<dbReference type="InterPro" id="IPR029061">
    <property type="entry name" value="THDP-binding"/>
</dbReference>
<evidence type="ECO:0000256" key="10">
    <source>
        <dbReference type="ARBA" id="ARBA00022842"/>
    </source>
</evidence>
<dbReference type="InterPro" id="IPR020826">
    <property type="entry name" value="Transketolase_BS"/>
</dbReference>
<gene>
    <name evidence="13" type="ORF">LZC95_45035</name>
</gene>
<keyword evidence="11" id="KW-0786">Thiamine pyrophosphate</keyword>
<dbReference type="GO" id="GO:0004802">
    <property type="term" value="F:transketolase activity"/>
    <property type="evidence" value="ECO:0007669"/>
    <property type="project" value="UniProtKB-EC"/>
</dbReference>
<dbReference type="InterPro" id="IPR051424">
    <property type="entry name" value="Transketolase-like"/>
</dbReference>
<dbReference type="CDD" id="cd02012">
    <property type="entry name" value="TPP_TK"/>
    <property type="match status" value="1"/>
</dbReference>
<protein>
    <submittedName>
        <fullName evidence="13">Transketolase</fullName>
        <ecNumber evidence="13">2.2.1.1</ecNumber>
    </submittedName>
</protein>
<comment type="cofactor">
    <cofactor evidence="3">
        <name>Mg(2+)</name>
        <dbReference type="ChEBI" id="CHEBI:18420"/>
    </cofactor>
</comment>
<evidence type="ECO:0000256" key="3">
    <source>
        <dbReference type="ARBA" id="ARBA00001946"/>
    </source>
</evidence>
<dbReference type="Proteomes" id="UP001379533">
    <property type="component" value="Chromosome"/>
</dbReference>